<feature type="region of interest" description="Disordered" evidence="1">
    <location>
        <begin position="1"/>
        <end position="63"/>
    </location>
</feature>
<proteinExistence type="predicted"/>
<reference evidence="2 3" key="1">
    <citation type="submission" date="2023-05" db="EMBL/GenBank/DDBJ databases">
        <title>B98-5 Cell Line De Novo Hybrid Assembly: An Optical Mapping Approach.</title>
        <authorList>
            <person name="Kananen K."/>
            <person name="Auerbach J.A."/>
            <person name="Kautto E."/>
            <person name="Blachly J.S."/>
        </authorList>
    </citation>
    <scope>NUCLEOTIDE SEQUENCE [LARGE SCALE GENOMIC DNA]</scope>
    <source>
        <strain evidence="2">B95-8</strain>
        <tissue evidence="2">Cell line</tissue>
    </source>
</reference>
<feature type="non-terminal residue" evidence="2">
    <location>
        <position position="1"/>
    </location>
</feature>
<accession>A0ABQ9VGA1</accession>
<protein>
    <submittedName>
        <fullName evidence="2">Uncharacterized protein</fullName>
    </submittedName>
</protein>
<feature type="non-terminal residue" evidence="2">
    <location>
        <position position="202"/>
    </location>
</feature>
<sequence>EGAAQTEPGGGRKRAWWVPAGSGSRCGAVGTSLGGRRSPAAPCRGREGGLSPRVRRPTASARAPAPLCAWHVTRGRSCRRAGERRPAPWAPFQAQQRPRGGPALTHFLSRLLSPRPRILRPPPSRCEPSGGARGRRRGPAHERPARPASASHSELGFRGGGREKEEEEEEEEGAAGNWRERTREDRGGGEGEQRDEGERKEG</sequence>
<evidence type="ECO:0000313" key="2">
    <source>
        <dbReference type="EMBL" id="KAK2107663.1"/>
    </source>
</evidence>
<organism evidence="2 3">
    <name type="scientific">Saguinus oedipus</name>
    <name type="common">Cotton-top tamarin</name>
    <name type="synonym">Oedipomidas oedipus</name>
    <dbReference type="NCBI Taxonomy" id="9490"/>
    <lineage>
        <taxon>Eukaryota</taxon>
        <taxon>Metazoa</taxon>
        <taxon>Chordata</taxon>
        <taxon>Craniata</taxon>
        <taxon>Vertebrata</taxon>
        <taxon>Euteleostomi</taxon>
        <taxon>Mammalia</taxon>
        <taxon>Eutheria</taxon>
        <taxon>Euarchontoglires</taxon>
        <taxon>Primates</taxon>
        <taxon>Haplorrhini</taxon>
        <taxon>Platyrrhini</taxon>
        <taxon>Cebidae</taxon>
        <taxon>Callitrichinae</taxon>
        <taxon>Saguinus</taxon>
    </lineage>
</organism>
<gene>
    <name evidence="2" type="ORF">P7K49_012828</name>
</gene>
<feature type="region of interest" description="Disordered" evidence="1">
    <location>
        <begin position="76"/>
        <end position="202"/>
    </location>
</feature>
<evidence type="ECO:0000313" key="3">
    <source>
        <dbReference type="Proteomes" id="UP001266305"/>
    </source>
</evidence>
<comment type="caution">
    <text evidence="2">The sequence shown here is derived from an EMBL/GenBank/DDBJ whole genome shotgun (WGS) entry which is preliminary data.</text>
</comment>
<feature type="compositionally biased region" description="Basic and acidic residues" evidence="1">
    <location>
        <begin position="178"/>
        <end position="202"/>
    </location>
</feature>
<evidence type="ECO:0000256" key="1">
    <source>
        <dbReference type="SAM" id="MobiDB-lite"/>
    </source>
</evidence>
<dbReference type="Proteomes" id="UP001266305">
    <property type="component" value="Unassembled WGS sequence"/>
</dbReference>
<keyword evidence="3" id="KW-1185">Reference proteome</keyword>
<dbReference type="EMBL" id="JASSZA010000006">
    <property type="protein sequence ID" value="KAK2107663.1"/>
    <property type="molecule type" value="Genomic_DNA"/>
</dbReference>
<name>A0ABQ9VGA1_SAGOE</name>